<comment type="subcellular location">
    <subcellularLocation>
        <location evidence="1">Membrane</location>
        <topology evidence="1">Multi-pass membrane protein</topology>
    </subcellularLocation>
</comment>
<dbReference type="InterPro" id="IPR038770">
    <property type="entry name" value="Na+/solute_symporter_sf"/>
</dbReference>
<feature type="transmembrane region" description="Helical" evidence="8">
    <location>
        <begin position="129"/>
        <end position="149"/>
    </location>
</feature>
<feature type="signal peptide" evidence="9">
    <location>
        <begin position="1"/>
        <end position="16"/>
    </location>
</feature>
<feature type="region of interest" description="Disordered" evidence="7">
    <location>
        <begin position="420"/>
        <end position="442"/>
    </location>
</feature>
<feature type="transmembrane region" description="Helical" evidence="8">
    <location>
        <begin position="161"/>
        <end position="183"/>
    </location>
</feature>
<feature type="transmembrane region" description="Helical" evidence="8">
    <location>
        <begin position="195"/>
        <end position="215"/>
    </location>
</feature>
<dbReference type="RefSeq" id="XP_015172556.1">
    <property type="nucleotide sequence ID" value="XM_015317070.1"/>
</dbReference>
<evidence type="ECO:0000313" key="10">
    <source>
        <dbReference type="Proteomes" id="UP000694924"/>
    </source>
</evidence>
<reference evidence="11" key="1">
    <citation type="submission" date="2025-08" db="UniProtKB">
        <authorList>
            <consortium name="RefSeq"/>
        </authorList>
    </citation>
    <scope>IDENTIFICATION</scope>
    <source>
        <tissue evidence="11">Whole body</tissue>
    </source>
</reference>
<evidence type="ECO:0000256" key="9">
    <source>
        <dbReference type="SAM" id="SignalP"/>
    </source>
</evidence>
<keyword evidence="5 8" id="KW-1133">Transmembrane helix</keyword>
<evidence type="ECO:0000256" key="7">
    <source>
        <dbReference type="SAM" id="MobiDB-lite"/>
    </source>
</evidence>
<dbReference type="PANTHER" id="PTHR10361:SF28">
    <property type="entry name" value="P3 PROTEIN-RELATED"/>
    <property type="match status" value="1"/>
</dbReference>
<dbReference type="PANTHER" id="PTHR10361">
    <property type="entry name" value="SODIUM-BILE ACID COTRANSPORTER"/>
    <property type="match status" value="1"/>
</dbReference>
<dbReference type="Gene3D" id="1.20.1530.20">
    <property type="match status" value="1"/>
</dbReference>
<dbReference type="InterPro" id="IPR002657">
    <property type="entry name" value="BilAc:Na_symport/Acr3"/>
</dbReference>
<feature type="chain" id="PRO_5046175161" evidence="9">
    <location>
        <begin position="17"/>
        <end position="442"/>
    </location>
</feature>
<organism evidence="10 11">
    <name type="scientific">Polistes dominula</name>
    <name type="common">European paper wasp</name>
    <name type="synonym">Vespa dominula</name>
    <dbReference type="NCBI Taxonomy" id="743375"/>
    <lineage>
        <taxon>Eukaryota</taxon>
        <taxon>Metazoa</taxon>
        <taxon>Ecdysozoa</taxon>
        <taxon>Arthropoda</taxon>
        <taxon>Hexapoda</taxon>
        <taxon>Insecta</taxon>
        <taxon>Pterygota</taxon>
        <taxon>Neoptera</taxon>
        <taxon>Endopterygota</taxon>
        <taxon>Hymenoptera</taxon>
        <taxon>Apocrita</taxon>
        <taxon>Aculeata</taxon>
        <taxon>Vespoidea</taxon>
        <taxon>Vespidae</taxon>
        <taxon>Polistinae</taxon>
        <taxon>Polistini</taxon>
        <taxon>Polistes</taxon>
    </lineage>
</organism>
<comment type="similarity">
    <text evidence="2">Belongs to the bile acid:sodium symporter (BASS) (TC 2.A.28) family.</text>
</comment>
<dbReference type="Proteomes" id="UP000694924">
    <property type="component" value="Unplaced"/>
</dbReference>
<feature type="transmembrane region" description="Helical" evidence="8">
    <location>
        <begin position="353"/>
        <end position="374"/>
    </location>
</feature>
<protein>
    <submittedName>
        <fullName evidence="11">Ileal sodium/bile acid cotransporter-like</fullName>
    </submittedName>
</protein>
<dbReference type="GeneID" id="107064407"/>
<evidence type="ECO:0000313" key="11">
    <source>
        <dbReference type="RefSeq" id="XP_015172556.1"/>
    </source>
</evidence>
<gene>
    <name evidence="11" type="primary">LOC107064407</name>
</gene>
<keyword evidence="4" id="KW-0769">Symport</keyword>
<keyword evidence="10" id="KW-1185">Reference proteome</keyword>
<keyword evidence="9" id="KW-0732">Signal</keyword>
<evidence type="ECO:0000256" key="4">
    <source>
        <dbReference type="ARBA" id="ARBA00022847"/>
    </source>
</evidence>
<keyword evidence="6 8" id="KW-0472">Membrane</keyword>
<evidence type="ECO:0000256" key="8">
    <source>
        <dbReference type="SAM" id="Phobius"/>
    </source>
</evidence>
<proteinExistence type="inferred from homology"/>
<evidence type="ECO:0000256" key="5">
    <source>
        <dbReference type="ARBA" id="ARBA00022989"/>
    </source>
</evidence>
<feature type="transmembrane region" description="Helical" evidence="8">
    <location>
        <begin position="262"/>
        <end position="279"/>
    </location>
</feature>
<keyword evidence="4" id="KW-0813">Transport</keyword>
<accession>A0ABM1HX69</accession>
<feature type="transmembrane region" description="Helical" evidence="8">
    <location>
        <begin position="222"/>
        <end position="242"/>
    </location>
</feature>
<evidence type="ECO:0000256" key="2">
    <source>
        <dbReference type="ARBA" id="ARBA00006528"/>
    </source>
</evidence>
<dbReference type="Pfam" id="PF01758">
    <property type="entry name" value="SBF"/>
    <property type="match status" value="1"/>
</dbReference>
<feature type="transmembrane region" description="Helical" evidence="8">
    <location>
        <begin position="324"/>
        <end position="346"/>
    </location>
</feature>
<name>A0ABM1HX69_POLDO</name>
<keyword evidence="3 8" id="KW-0812">Transmembrane</keyword>
<feature type="transmembrane region" description="Helical" evidence="8">
    <location>
        <begin position="386"/>
        <end position="405"/>
    </location>
</feature>
<evidence type="ECO:0000256" key="6">
    <source>
        <dbReference type="ARBA" id="ARBA00023136"/>
    </source>
</evidence>
<evidence type="ECO:0000256" key="1">
    <source>
        <dbReference type="ARBA" id="ARBA00004141"/>
    </source>
</evidence>
<dbReference type="InterPro" id="IPR004710">
    <property type="entry name" value="Bilac:Na_transpt"/>
</dbReference>
<evidence type="ECO:0000256" key="3">
    <source>
        <dbReference type="ARBA" id="ARBA00022692"/>
    </source>
</evidence>
<sequence length="442" mass="49558">MIILITWFFFLHRILAEQSIVEEWSVNVKNSSISVTMEETKTIPFYVIVNSKNLDNLSFNYVSTSPEIATVTGVITSKNNNYWNGTINVTGIFLGTAKIKLQLVRNNNTEEKEVLSVTVMRYQGAIDKIFTASVGILVSILYINFGCAMDWDACKKTLRKPVGPAIGCFCQFFFMPLLSYGIGYCLFSDQPELQIGMFFTGISPSGGASNVWTVMLDGNLNLSVTMTTLCTILAFGFMPFWLFTLGKHIFDRGELRVPYDHVAMFAVGLIFPLLIGFCIQKKLPKVCKFMIKIIKPLSAIFIIFIVIFAIFTHLYLFQLFSWRIIVAGMGLPWLGFIFGMLVALIFKQSRQDIIAIAIETGIQNTGVAIFLLRLSLKSPADDLTTVLPVSSAIMTPIPLTILYLLKVIFNCRRKHQKVNNTSESFENSEIHAEPPTSVVQSN</sequence>
<feature type="transmembrane region" description="Helical" evidence="8">
    <location>
        <begin position="299"/>
        <end position="318"/>
    </location>
</feature>